<keyword evidence="1" id="KW-0812">Transmembrane</keyword>
<feature type="domain" description="DUF6535" evidence="2">
    <location>
        <begin position="1"/>
        <end position="38"/>
    </location>
</feature>
<protein>
    <recommendedName>
        <fullName evidence="2">DUF6535 domain-containing protein</fullName>
    </recommendedName>
</protein>
<dbReference type="STRING" id="685588.A0A067SFT1"/>
<keyword evidence="4" id="KW-1185">Reference proteome</keyword>
<keyword evidence="1" id="KW-1133">Transmembrane helix</keyword>
<feature type="transmembrane region" description="Helical" evidence="1">
    <location>
        <begin position="44"/>
        <end position="77"/>
    </location>
</feature>
<feature type="transmembrane region" description="Helical" evidence="1">
    <location>
        <begin position="12"/>
        <end position="38"/>
    </location>
</feature>
<dbReference type="Pfam" id="PF20153">
    <property type="entry name" value="DUF6535"/>
    <property type="match status" value="1"/>
</dbReference>
<dbReference type="HOGENOM" id="CLU_657292_0_0_1"/>
<keyword evidence="1" id="KW-0472">Membrane</keyword>
<gene>
    <name evidence="3" type="ORF">GALMADRAFT_1146822</name>
</gene>
<accession>A0A067SFT1</accession>
<evidence type="ECO:0000313" key="3">
    <source>
        <dbReference type="EMBL" id="KDR66589.1"/>
    </source>
</evidence>
<evidence type="ECO:0000259" key="2">
    <source>
        <dbReference type="Pfam" id="PF20153"/>
    </source>
</evidence>
<dbReference type="AlphaFoldDB" id="A0A067SFT1"/>
<name>A0A067SFT1_GALM3</name>
<evidence type="ECO:0000313" key="4">
    <source>
        <dbReference type="Proteomes" id="UP000027222"/>
    </source>
</evidence>
<proteinExistence type="predicted"/>
<reference evidence="4" key="1">
    <citation type="journal article" date="2014" name="Proc. Natl. Acad. Sci. U.S.A.">
        <title>Extensive sampling of basidiomycete genomes demonstrates inadequacy of the white-rot/brown-rot paradigm for wood decay fungi.</title>
        <authorList>
            <person name="Riley R."/>
            <person name="Salamov A.A."/>
            <person name="Brown D.W."/>
            <person name="Nagy L.G."/>
            <person name="Floudas D."/>
            <person name="Held B.W."/>
            <person name="Levasseur A."/>
            <person name="Lombard V."/>
            <person name="Morin E."/>
            <person name="Otillar R."/>
            <person name="Lindquist E.A."/>
            <person name="Sun H."/>
            <person name="LaButti K.M."/>
            <person name="Schmutz J."/>
            <person name="Jabbour D."/>
            <person name="Luo H."/>
            <person name="Baker S.E."/>
            <person name="Pisabarro A.G."/>
            <person name="Walton J.D."/>
            <person name="Blanchette R.A."/>
            <person name="Henrissat B."/>
            <person name="Martin F."/>
            <person name="Cullen D."/>
            <person name="Hibbett D.S."/>
            <person name="Grigoriev I.V."/>
        </authorList>
    </citation>
    <scope>NUCLEOTIDE SEQUENCE [LARGE SCALE GENOMIC DNA]</scope>
    <source>
        <strain evidence="4">CBS 339.88</strain>
    </source>
</reference>
<sequence length="418" mass="48068">MRSEGMEKWHVWNIFTALPLLLQAALALFLIGIVDFLLALDNEVAIPISVIVGLTLLFLAATTALPTLQGVYLYLPFLFVRDLSKEPSQCPYKSPQSHVFRAFFSFGFYLFHHIIPPLRPACGYLYSRFLYAIQYLHSVFTSISQWLAKRPWSASEDIEHQDNPVDEIHDNISTDGTDTYNYEGHQTEDHHVIPLILTTWRTKRWVDFDSAWLLLRDACANGVHDQNSGLSEHRLDSNNHEILPLFDSVQAIQEAVRGTNPSHTDPFHLSAIYHSFSELSKLLVEWRSGGQDTAMFHRGNRFFYALWKGSDFLKYEDEYQLISHSWWASMKDLHCQNMKLFVTSSNIFNTPAQSLDKHLAELNILLFNCWGKTHPINLISSNSSPPLPRSLQFRYSATKWNQSKWLSSGLNPPIYTDT</sequence>
<dbReference type="Proteomes" id="UP000027222">
    <property type="component" value="Unassembled WGS sequence"/>
</dbReference>
<dbReference type="InterPro" id="IPR045338">
    <property type="entry name" value="DUF6535"/>
</dbReference>
<dbReference type="EMBL" id="KL142422">
    <property type="protein sequence ID" value="KDR66589.1"/>
    <property type="molecule type" value="Genomic_DNA"/>
</dbReference>
<evidence type="ECO:0000256" key="1">
    <source>
        <dbReference type="SAM" id="Phobius"/>
    </source>
</evidence>
<organism evidence="3 4">
    <name type="scientific">Galerina marginata (strain CBS 339.88)</name>
    <dbReference type="NCBI Taxonomy" id="685588"/>
    <lineage>
        <taxon>Eukaryota</taxon>
        <taxon>Fungi</taxon>
        <taxon>Dikarya</taxon>
        <taxon>Basidiomycota</taxon>
        <taxon>Agaricomycotina</taxon>
        <taxon>Agaricomycetes</taxon>
        <taxon>Agaricomycetidae</taxon>
        <taxon>Agaricales</taxon>
        <taxon>Agaricineae</taxon>
        <taxon>Strophariaceae</taxon>
        <taxon>Galerina</taxon>
    </lineage>
</organism>
<feature type="transmembrane region" description="Helical" evidence="1">
    <location>
        <begin position="98"/>
        <end position="115"/>
    </location>
</feature>